<proteinExistence type="predicted"/>
<keyword evidence="2" id="KW-0805">Transcription regulation</keyword>
<feature type="compositionally biased region" description="Basic and acidic residues" evidence="6">
    <location>
        <begin position="211"/>
        <end position="221"/>
    </location>
</feature>
<dbReference type="GO" id="GO:0000981">
    <property type="term" value="F:DNA-binding transcription factor activity, RNA polymerase II-specific"/>
    <property type="evidence" value="ECO:0007669"/>
    <property type="project" value="TreeGrafter"/>
</dbReference>
<dbReference type="Gene3D" id="4.10.280.10">
    <property type="entry name" value="Helix-loop-helix DNA-binding domain"/>
    <property type="match status" value="1"/>
</dbReference>
<evidence type="ECO:0000256" key="1">
    <source>
        <dbReference type="ARBA" id="ARBA00004123"/>
    </source>
</evidence>
<evidence type="ECO:0000256" key="3">
    <source>
        <dbReference type="ARBA" id="ARBA00023125"/>
    </source>
</evidence>
<dbReference type="EMBL" id="JAWXYG010000009">
    <property type="protein sequence ID" value="KAK4262134.1"/>
    <property type="molecule type" value="Genomic_DNA"/>
</dbReference>
<dbReference type="Proteomes" id="UP001293593">
    <property type="component" value="Unassembled WGS sequence"/>
</dbReference>
<evidence type="ECO:0000259" key="7">
    <source>
        <dbReference type="PROSITE" id="PS50888"/>
    </source>
</evidence>
<feature type="compositionally biased region" description="Low complexity" evidence="6">
    <location>
        <begin position="183"/>
        <end position="201"/>
    </location>
</feature>
<sequence>MEYRDFHLHQHQLQEEYAGYYKPSFTCEAWNSSNFCTFTESSQSTGINLRDKGEEYDLDPRRPCGDDMLIKDEVSDNYLPSHLSSSCVNDSLVSSISEHSHVTGKEIWPAGIVLANKTTSYNTLAAASSSSSNLSALEMPPPLLLSCSLGLSSQMLLGGNSCGDGLHLSCDSFGLHDMQQQENSPSNSSNNKISGSISGSGVARAKTSRNRSQEKEHEARAKKSRTSCPILKVRKEKLGDRIQTLQSFVAPFGKTNTASVLNETIGYIHFLHDQIETLSIPYMKKSWKTKTFGTVLLHSREETSRESKPDLGSKGLCLVPISCASYVYNLD</sequence>
<keyword evidence="5" id="KW-0539">Nucleus</keyword>
<dbReference type="PANTHER" id="PTHR16223">
    <property type="entry name" value="TRANSCRIPTION FACTOR BHLH83-RELATED"/>
    <property type="match status" value="1"/>
</dbReference>
<accession>A0AAE1MEE5</accession>
<dbReference type="InterPro" id="IPR045239">
    <property type="entry name" value="bHLH95_bHLH"/>
</dbReference>
<evidence type="ECO:0000313" key="9">
    <source>
        <dbReference type="Proteomes" id="UP001293593"/>
    </source>
</evidence>
<dbReference type="CDD" id="cd11393">
    <property type="entry name" value="bHLH_AtbHLH_like"/>
    <property type="match status" value="1"/>
</dbReference>
<comment type="subcellular location">
    <subcellularLocation>
        <location evidence="1">Nucleus</location>
    </subcellularLocation>
</comment>
<keyword evidence="9" id="KW-1185">Reference proteome</keyword>
<protein>
    <recommendedName>
        <fullName evidence="7">BHLH domain-containing protein</fullName>
    </recommendedName>
</protein>
<dbReference type="SUPFAM" id="SSF47459">
    <property type="entry name" value="HLH, helix-loop-helix DNA-binding domain"/>
    <property type="match status" value="1"/>
</dbReference>
<evidence type="ECO:0000256" key="5">
    <source>
        <dbReference type="ARBA" id="ARBA00023242"/>
    </source>
</evidence>
<evidence type="ECO:0000256" key="6">
    <source>
        <dbReference type="SAM" id="MobiDB-lite"/>
    </source>
</evidence>
<evidence type="ECO:0000256" key="2">
    <source>
        <dbReference type="ARBA" id="ARBA00023015"/>
    </source>
</evidence>
<dbReference type="GO" id="GO:0046983">
    <property type="term" value="F:protein dimerization activity"/>
    <property type="evidence" value="ECO:0007669"/>
    <property type="project" value="InterPro"/>
</dbReference>
<dbReference type="AlphaFoldDB" id="A0AAE1MEE5"/>
<evidence type="ECO:0000256" key="4">
    <source>
        <dbReference type="ARBA" id="ARBA00023163"/>
    </source>
</evidence>
<dbReference type="PROSITE" id="PS50888">
    <property type="entry name" value="BHLH"/>
    <property type="match status" value="1"/>
</dbReference>
<dbReference type="PANTHER" id="PTHR16223:SF194">
    <property type="entry name" value="BHLH DOMAIN-CONTAINING PROTEIN"/>
    <property type="match status" value="1"/>
</dbReference>
<keyword evidence="4" id="KW-0804">Transcription</keyword>
<feature type="domain" description="BHLH" evidence="7">
    <location>
        <begin position="222"/>
        <end position="271"/>
    </location>
</feature>
<comment type="caution">
    <text evidence="8">The sequence shown here is derived from an EMBL/GenBank/DDBJ whole genome shotgun (WGS) entry which is preliminary data.</text>
</comment>
<feature type="region of interest" description="Disordered" evidence="6">
    <location>
        <begin position="178"/>
        <end position="226"/>
    </location>
</feature>
<reference evidence="8" key="1">
    <citation type="submission" date="2023-10" db="EMBL/GenBank/DDBJ databases">
        <title>Chromosome-level genome of the transformable northern wattle, Acacia crassicarpa.</title>
        <authorList>
            <person name="Massaro I."/>
            <person name="Sinha N.R."/>
            <person name="Poethig S."/>
            <person name="Leichty A.R."/>
        </authorList>
    </citation>
    <scope>NUCLEOTIDE SEQUENCE</scope>
    <source>
        <strain evidence="8">Acra3RX</strain>
        <tissue evidence="8">Leaf</tissue>
    </source>
</reference>
<evidence type="ECO:0000313" key="8">
    <source>
        <dbReference type="EMBL" id="KAK4262134.1"/>
    </source>
</evidence>
<dbReference type="InterPro" id="IPR011598">
    <property type="entry name" value="bHLH_dom"/>
</dbReference>
<dbReference type="GO" id="GO:0000978">
    <property type="term" value="F:RNA polymerase II cis-regulatory region sequence-specific DNA binding"/>
    <property type="evidence" value="ECO:0007669"/>
    <property type="project" value="TreeGrafter"/>
</dbReference>
<dbReference type="InterPro" id="IPR045843">
    <property type="entry name" value="IND-like"/>
</dbReference>
<dbReference type="InterPro" id="IPR036638">
    <property type="entry name" value="HLH_DNA-bd_sf"/>
</dbReference>
<keyword evidence="3" id="KW-0238">DNA-binding</keyword>
<dbReference type="GO" id="GO:0005634">
    <property type="term" value="C:nucleus"/>
    <property type="evidence" value="ECO:0007669"/>
    <property type="project" value="UniProtKB-SubCell"/>
</dbReference>
<organism evidence="8 9">
    <name type="scientific">Acacia crassicarpa</name>
    <name type="common">northern wattle</name>
    <dbReference type="NCBI Taxonomy" id="499986"/>
    <lineage>
        <taxon>Eukaryota</taxon>
        <taxon>Viridiplantae</taxon>
        <taxon>Streptophyta</taxon>
        <taxon>Embryophyta</taxon>
        <taxon>Tracheophyta</taxon>
        <taxon>Spermatophyta</taxon>
        <taxon>Magnoliopsida</taxon>
        <taxon>eudicotyledons</taxon>
        <taxon>Gunneridae</taxon>
        <taxon>Pentapetalae</taxon>
        <taxon>rosids</taxon>
        <taxon>fabids</taxon>
        <taxon>Fabales</taxon>
        <taxon>Fabaceae</taxon>
        <taxon>Caesalpinioideae</taxon>
        <taxon>mimosoid clade</taxon>
        <taxon>Acacieae</taxon>
        <taxon>Acacia</taxon>
    </lineage>
</organism>
<name>A0AAE1MEE5_9FABA</name>
<gene>
    <name evidence="8" type="ORF">QN277_027726</name>
</gene>